<organism evidence="2 3">
    <name type="scientific">Denitratimonas tolerans</name>
    <dbReference type="NCBI Taxonomy" id="1338420"/>
    <lineage>
        <taxon>Bacteria</taxon>
        <taxon>Pseudomonadati</taxon>
        <taxon>Pseudomonadota</taxon>
        <taxon>Gammaproteobacteria</taxon>
        <taxon>Lysobacterales</taxon>
        <taxon>Lysobacteraceae</taxon>
        <taxon>Denitratimonas</taxon>
    </lineage>
</organism>
<accession>A0AAW9R7P4</accession>
<reference evidence="2 3" key="1">
    <citation type="journal article" date="2016" name="Antonie Van Leeuwenhoek">
        <title>Denitratimonas tolerans gen. nov., sp. nov., a denitrifying bacterium isolated from a bioreactor for tannery wastewater treatment.</title>
        <authorList>
            <person name="Han S.I."/>
            <person name="Kim J.O."/>
            <person name="Lee Y.R."/>
            <person name="Ekpeghere K.I."/>
            <person name="Koh S.C."/>
            <person name="Whang K.S."/>
        </authorList>
    </citation>
    <scope>NUCLEOTIDE SEQUENCE [LARGE SCALE GENOMIC DNA]</scope>
    <source>
        <strain evidence="2 3">KACC 17565</strain>
    </source>
</reference>
<proteinExistence type="predicted"/>
<name>A0AAW9R7P4_9GAMM</name>
<dbReference type="RefSeq" id="WP_337335935.1">
    <property type="nucleotide sequence ID" value="NZ_JBBDHC010000017.1"/>
</dbReference>
<gene>
    <name evidence="2" type="ORF">WB794_11160</name>
</gene>
<keyword evidence="3" id="KW-1185">Reference proteome</keyword>
<dbReference type="InterPro" id="IPR012902">
    <property type="entry name" value="N_methyl_site"/>
</dbReference>
<dbReference type="NCBIfam" id="TIGR02532">
    <property type="entry name" value="IV_pilin_GFxxxE"/>
    <property type="match status" value="1"/>
</dbReference>
<comment type="caution">
    <text evidence="2">The sequence shown here is derived from an EMBL/GenBank/DDBJ whole genome shotgun (WGS) entry which is preliminary data.</text>
</comment>
<dbReference type="EMBL" id="JBBDHC010000017">
    <property type="protein sequence ID" value="MEJ1250229.1"/>
    <property type="molecule type" value="Genomic_DNA"/>
</dbReference>
<dbReference type="Pfam" id="PF07963">
    <property type="entry name" value="N_methyl"/>
    <property type="match status" value="1"/>
</dbReference>
<sequence length="445" mass="46653">MSISFSAMRAHRPQHSGFTLVEVLVAVALGLLLMAGIITLFSGISGTNKVQSGLARLQENGRFALMRMETDMRMAAGQYCSSTTGASVKGTTVPVLPSRAPMVYARDLNLPDSNINSIDATGNPTTASAAAAYVLSPRWFIQGYTCTTTACTPALTAANTGIPDMGLAVGSRVPGSDVLTVRYLRGSGWTVPLNTCSTPTGGTIAGGTVITVAPQTGDDPFNMTAGLALVSDCIAPAILPISAVNVGSKTLTVDGNVLAGAPGQLCNGSSLRDARLFDFTNDFVTVSYYLVFRGDDSPDARPNSAASQRLIPVLVRSENGVAQELVRGVDLLAFRFGVLQGDGNTRLMTAAEITTTSPVGCAVAPPGTTMEPGCLWRSVRTIEPHLLVNSVDEVNTIDAIGRSYRFDGTDYPIPAASDTLPSGLQVGNMNRREFIGYFSVRNGNL</sequence>
<dbReference type="PROSITE" id="PS00409">
    <property type="entry name" value="PROKAR_NTER_METHYL"/>
    <property type="match status" value="1"/>
</dbReference>
<dbReference type="AlphaFoldDB" id="A0AAW9R7P4"/>
<evidence type="ECO:0000313" key="3">
    <source>
        <dbReference type="Proteomes" id="UP001364472"/>
    </source>
</evidence>
<keyword evidence="1" id="KW-1133">Transmembrane helix</keyword>
<feature type="transmembrane region" description="Helical" evidence="1">
    <location>
        <begin position="20"/>
        <end position="44"/>
    </location>
</feature>
<dbReference type="Proteomes" id="UP001364472">
    <property type="component" value="Unassembled WGS sequence"/>
</dbReference>
<evidence type="ECO:0000256" key="1">
    <source>
        <dbReference type="SAM" id="Phobius"/>
    </source>
</evidence>
<protein>
    <submittedName>
        <fullName evidence="2">Prepilin-type N-terminal cleavage/methylation domain-containing protein</fullName>
    </submittedName>
</protein>
<evidence type="ECO:0000313" key="2">
    <source>
        <dbReference type="EMBL" id="MEJ1250229.1"/>
    </source>
</evidence>
<keyword evidence="1" id="KW-0812">Transmembrane</keyword>
<keyword evidence="1" id="KW-0472">Membrane</keyword>